<keyword evidence="4 7" id="KW-0812">Transmembrane</keyword>
<evidence type="ECO:0000256" key="2">
    <source>
        <dbReference type="ARBA" id="ARBA00005550"/>
    </source>
</evidence>
<dbReference type="PANTHER" id="PTHR40021">
    <property type="entry name" value="DEFECT AT LOW TEMPERATURE PROTEIN 1"/>
    <property type="match status" value="1"/>
</dbReference>
<sequence length="257" mass="28872">MSVLHQLYNLSFILFFILAGLAIIASGAGLIFQARLSAGVANANWNVFIVVGSYIAMALVSLTIYIRRKTSTTKRLKAIPKSYIAIKDGDVPKPVSKLIESEYNRACTIVYVSRPGPRMLEGWGLPGSRYDNVYFRRAILDTLTIVDQDARSVVPSLPPYRPHLSVIQHFRAITPLVTPHNPTCLEIYHRLIEKARYAEQEPTEADYDRCLVVFAQLREIFQFYQNQAPSVDGESVRSFWTASARTSFDTVRSGPAL</sequence>
<name>A0A067MFB0_BOTB1</name>
<dbReference type="InterPro" id="IPR038869">
    <property type="entry name" value="DLT1"/>
</dbReference>
<reference evidence="9" key="1">
    <citation type="journal article" date="2014" name="Proc. Natl. Acad. Sci. U.S.A.">
        <title>Extensive sampling of basidiomycete genomes demonstrates inadequacy of the white-rot/brown-rot paradigm for wood decay fungi.</title>
        <authorList>
            <person name="Riley R."/>
            <person name="Salamov A.A."/>
            <person name="Brown D.W."/>
            <person name="Nagy L.G."/>
            <person name="Floudas D."/>
            <person name="Held B.W."/>
            <person name="Levasseur A."/>
            <person name="Lombard V."/>
            <person name="Morin E."/>
            <person name="Otillar R."/>
            <person name="Lindquist E.A."/>
            <person name="Sun H."/>
            <person name="LaButti K.M."/>
            <person name="Schmutz J."/>
            <person name="Jabbour D."/>
            <person name="Luo H."/>
            <person name="Baker S.E."/>
            <person name="Pisabarro A.G."/>
            <person name="Walton J.D."/>
            <person name="Blanchette R.A."/>
            <person name="Henrissat B."/>
            <person name="Martin F."/>
            <person name="Cullen D."/>
            <person name="Hibbett D.S."/>
            <person name="Grigoriev I.V."/>
        </authorList>
    </citation>
    <scope>NUCLEOTIDE SEQUENCE [LARGE SCALE GENOMIC DNA]</scope>
    <source>
        <strain evidence="9">FD-172 SS1</strain>
    </source>
</reference>
<evidence type="ECO:0000313" key="8">
    <source>
        <dbReference type="EMBL" id="KDQ13340.1"/>
    </source>
</evidence>
<proteinExistence type="inferred from homology"/>
<comment type="function">
    <text evidence="1 7">Required for growth under high-pressure and low-temperature conditions.</text>
</comment>
<dbReference type="HOGENOM" id="CLU_088024_0_0_1"/>
<dbReference type="InParanoid" id="A0A067MFB0"/>
<keyword evidence="9" id="KW-1185">Reference proteome</keyword>
<dbReference type="AlphaFoldDB" id="A0A067MFB0"/>
<evidence type="ECO:0000256" key="5">
    <source>
        <dbReference type="ARBA" id="ARBA00022989"/>
    </source>
</evidence>
<dbReference type="OrthoDB" id="337038at2759"/>
<comment type="subcellular location">
    <subcellularLocation>
        <location evidence="7">Membrane</location>
        <topology evidence="7">Multi-pass membrane protein</topology>
    </subcellularLocation>
</comment>
<organism evidence="8 9">
    <name type="scientific">Botryobasidium botryosum (strain FD-172 SS1)</name>
    <dbReference type="NCBI Taxonomy" id="930990"/>
    <lineage>
        <taxon>Eukaryota</taxon>
        <taxon>Fungi</taxon>
        <taxon>Dikarya</taxon>
        <taxon>Basidiomycota</taxon>
        <taxon>Agaricomycotina</taxon>
        <taxon>Agaricomycetes</taxon>
        <taxon>Cantharellales</taxon>
        <taxon>Botryobasidiaceae</taxon>
        <taxon>Botryobasidium</taxon>
    </lineage>
</organism>
<comment type="similarity">
    <text evidence="2 7">Belongs to the DLT1 family.</text>
</comment>
<evidence type="ECO:0000256" key="7">
    <source>
        <dbReference type="RuleBase" id="RU367100"/>
    </source>
</evidence>
<accession>A0A067MFB0</accession>
<evidence type="ECO:0000256" key="6">
    <source>
        <dbReference type="ARBA" id="ARBA00023136"/>
    </source>
</evidence>
<feature type="transmembrane region" description="Helical" evidence="7">
    <location>
        <begin position="12"/>
        <end position="33"/>
    </location>
</feature>
<keyword evidence="5 7" id="KW-1133">Transmembrane helix</keyword>
<feature type="transmembrane region" description="Helical" evidence="7">
    <location>
        <begin position="45"/>
        <end position="66"/>
    </location>
</feature>
<dbReference type="GO" id="GO:0016020">
    <property type="term" value="C:membrane"/>
    <property type="evidence" value="ECO:0007669"/>
    <property type="project" value="UniProtKB-SubCell"/>
</dbReference>
<evidence type="ECO:0000256" key="3">
    <source>
        <dbReference type="ARBA" id="ARBA00021353"/>
    </source>
</evidence>
<evidence type="ECO:0000313" key="9">
    <source>
        <dbReference type="Proteomes" id="UP000027195"/>
    </source>
</evidence>
<evidence type="ECO:0000256" key="1">
    <source>
        <dbReference type="ARBA" id="ARBA00002489"/>
    </source>
</evidence>
<protein>
    <recommendedName>
        <fullName evidence="3 7">Defect at low temperature protein 1</fullName>
    </recommendedName>
</protein>
<evidence type="ECO:0000256" key="4">
    <source>
        <dbReference type="ARBA" id="ARBA00022692"/>
    </source>
</evidence>
<dbReference type="PANTHER" id="PTHR40021:SF1">
    <property type="entry name" value="DEFECT AT LOW TEMPERATURE PROTEIN 1"/>
    <property type="match status" value="1"/>
</dbReference>
<gene>
    <name evidence="7" type="primary">DLT1</name>
    <name evidence="8" type="ORF">BOTBODRAFT_373022</name>
</gene>
<dbReference type="EMBL" id="KL198044">
    <property type="protein sequence ID" value="KDQ13340.1"/>
    <property type="molecule type" value="Genomic_DNA"/>
</dbReference>
<keyword evidence="6 7" id="KW-0472">Membrane</keyword>
<dbReference type="Proteomes" id="UP000027195">
    <property type="component" value="Unassembled WGS sequence"/>
</dbReference>
<dbReference type="STRING" id="930990.A0A067MFB0"/>